<proteinExistence type="predicted"/>
<dbReference type="InterPro" id="IPR014756">
    <property type="entry name" value="Ig_E-set"/>
</dbReference>
<dbReference type="Proteomes" id="UP000319825">
    <property type="component" value="Unassembled WGS sequence"/>
</dbReference>
<name>A0A562I359_MICOL</name>
<keyword evidence="2" id="KW-0186">Copper</keyword>
<dbReference type="Pfam" id="PF04234">
    <property type="entry name" value="CopC"/>
    <property type="match status" value="1"/>
</dbReference>
<keyword evidence="4" id="KW-1133">Transmembrane helix</keyword>
<dbReference type="SUPFAM" id="SSF81296">
    <property type="entry name" value="E set domains"/>
    <property type="match status" value="1"/>
</dbReference>
<keyword evidence="1" id="KW-0732">Signal</keyword>
<feature type="transmembrane region" description="Helical" evidence="4">
    <location>
        <begin position="160"/>
        <end position="179"/>
    </location>
</feature>
<evidence type="ECO:0000256" key="2">
    <source>
        <dbReference type="ARBA" id="ARBA00023008"/>
    </source>
</evidence>
<evidence type="ECO:0000259" key="5">
    <source>
        <dbReference type="Pfam" id="PF04234"/>
    </source>
</evidence>
<feature type="transmembrane region" description="Helical" evidence="4">
    <location>
        <begin position="12"/>
        <end position="36"/>
    </location>
</feature>
<comment type="caution">
    <text evidence="6">The sequence shown here is derived from an EMBL/GenBank/DDBJ whole genome shotgun (WGS) entry which is preliminary data.</text>
</comment>
<dbReference type="Gene3D" id="2.60.40.1220">
    <property type="match status" value="1"/>
</dbReference>
<dbReference type="GO" id="GO:0005507">
    <property type="term" value="F:copper ion binding"/>
    <property type="evidence" value="ECO:0007669"/>
    <property type="project" value="InterPro"/>
</dbReference>
<feature type="compositionally biased region" description="Low complexity" evidence="3">
    <location>
        <begin position="131"/>
        <end position="150"/>
    </location>
</feature>
<dbReference type="AlphaFoldDB" id="A0A562I359"/>
<accession>A0A562I359</accession>
<organism evidence="6 7">
    <name type="scientific">Micromonospora olivasterospora</name>
    <dbReference type="NCBI Taxonomy" id="1880"/>
    <lineage>
        <taxon>Bacteria</taxon>
        <taxon>Bacillati</taxon>
        <taxon>Actinomycetota</taxon>
        <taxon>Actinomycetes</taxon>
        <taxon>Micromonosporales</taxon>
        <taxon>Micromonosporaceae</taxon>
        <taxon>Micromonospora</taxon>
    </lineage>
</organism>
<evidence type="ECO:0000313" key="6">
    <source>
        <dbReference type="EMBL" id="TWH65138.1"/>
    </source>
</evidence>
<reference evidence="6 7" key="1">
    <citation type="submission" date="2019-07" db="EMBL/GenBank/DDBJ databases">
        <title>R&amp;d 2014.</title>
        <authorList>
            <person name="Klenk H.-P."/>
        </authorList>
    </citation>
    <scope>NUCLEOTIDE SEQUENCE [LARGE SCALE GENOMIC DNA]</scope>
    <source>
        <strain evidence="6 7">DSM 43868</strain>
    </source>
</reference>
<evidence type="ECO:0000313" key="7">
    <source>
        <dbReference type="Proteomes" id="UP000319825"/>
    </source>
</evidence>
<feature type="domain" description="CopC" evidence="5">
    <location>
        <begin position="40"/>
        <end position="130"/>
    </location>
</feature>
<evidence type="ECO:0000256" key="3">
    <source>
        <dbReference type="SAM" id="MobiDB-lite"/>
    </source>
</evidence>
<evidence type="ECO:0000256" key="4">
    <source>
        <dbReference type="SAM" id="Phobius"/>
    </source>
</evidence>
<evidence type="ECO:0000256" key="1">
    <source>
        <dbReference type="ARBA" id="ARBA00022729"/>
    </source>
</evidence>
<keyword evidence="4" id="KW-0472">Membrane</keyword>
<feature type="region of interest" description="Disordered" evidence="3">
    <location>
        <begin position="128"/>
        <end position="154"/>
    </location>
</feature>
<gene>
    <name evidence="6" type="ORF">JD77_00073</name>
</gene>
<dbReference type="RefSeq" id="WP_145772539.1">
    <property type="nucleotide sequence ID" value="NZ_BAAATQ010000054.1"/>
</dbReference>
<keyword evidence="4" id="KW-0812">Transmembrane</keyword>
<dbReference type="EMBL" id="VLKE01000001">
    <property type="protein sequence ID" value="TWH65138.1"/>
    <property type="molecule type" value="Genomic_DNA"/>
</dbReference>
<dbReference type="OrthoDB" id="3378071at2"/>
<protein>
    <recommendedName>
        <fullName evidence="5">CopC domain-containing protein</fullName>
    </recommendedName>
</protein>
<sequence>MVVTTDRPRRRLRGVLGAAVVLLAAAAMVAAGIVAARPGRLVSATPADGALLATAPGTVGLEFSRPVDPGQAHLSVAPAGGGRVLSGPPRADGARVTAPLPGAPAGAYLVAYHVVLADGTSLTGSHRFTVSPAGGADPAPRAAPPDAGSAGHEHGVVDPATVVVVALDALAVAVVVPLARRRSRERLTRLAGMLGGRAARRRKEER</sequence>
<dbReference type="InterPro" id="IPR007348">
    <property type="entry name" value="CopC_dom"/>
</dbReference>
<dbReference type="InterPro" id="IPR014755">
    <property type="entry name" value="Cu-Rt/internalin_Ig-like"/>
</dbReference>
<keyword evidence="7" id="KW-1185">Reference proteome</keyword>
<dbReference type="GO" id="GO:0042597">
    <property type="term" value="C:periplasmic space"/>
    <property type="evidence" value="ECO:0007669"/>
    <property type="project" value="InterPro"/>
</dbReference>
<dbReference type="GO" id="GO:0046688">
    <property type="term" value="P:response to copper ion"/>
    <property type="evidence" value="ECO:0007669"/>
    <property type="project" value="InterPro"/>
</dbReference>